<protein>
    <submittedName>
        <fullName evidence="1">Uncharacterized protein</fullName>
    </submittedName>
</protein>
<dbReference type="EMBL" id="JACEIK010001840">
    <property type="protein sequence ID" value="MCD7472549.1"/>
    <property type="molecule type" value="Genomic_DNA"/>
</dbReference>
<dbReference type="Proteomes" id="UP000823775">
    <property type="component" value="Unassembled WGS sequence"/>
</dbReference>
<comment type="caution">
    <text evidence="1">The sequence shown here is derived from an EMBL/GenBank/DDBJ whole genome shotgun (WGS) entry which is preliminary data.</text>
</comment>
<keyword evidence="2" id="KW-1185">Reference proteome</keyword>
<proteinExistence type="predicted"/>
<accession>A0ABS8TNR8</accession>
<evidence type="ECO:0000313" key="1">
    <source>
        <dbReference type="EMBL" id="MCD7472549.1"/>
    </source>
</evidence>
<evidence type="ECO:0000313" key="2">
    <source>
        <dbReference type="Proteomes" id="UP000823775"/>
    </source>
</evidence>
<reference evidence="1 2" key="1">
    <citation type="journal article" date="2021" name="BMC Genomics">
        <title>Datura genome reveals duplications of psychoactive alkaloid biosynthetic genes and high mutation rate following tissue culture.</title>
        <authorList>
            <person name="Rajewski A."/>
            <person name="Carter-House D."/>
            <person name="Stajich J."/>
            <person name="Litt A."/>
        </authorList>
    </citation>
    <scope>NUCLEOTIDE SEQUENCE [LARGE SCALE GENOMIC DNA]</scope>
    <source>
        <strain evidence="1">AR-01</strain>
    </source>
</reference>
<organism evidence="1 2">
    <name type="scientific">Datura stramonium</name>
    <name type="common">Jimsonweed</name>
    <name type="synonym">Common thornapple</name>
    <dbReference type="NCBI Taxonomy" id="4076"/>
    <lineage>
        <taxon>Eukaryota</taxon>
        <taxon>Viridiplantae</taxon>
        <taxon>Streptophyta</taxon>
        <taxon>Embryophyta</taxon>
        <taxon>Tracheophyta</taxon>
        <taxon>Spermatophyta</taxon>
        <taxon>Magnoliopsida</taxon>
        <taxon>eudicotyledons</taxon>
        <taxon>Gunneridae</taxon>
        <taxon>Pentapetalae</taxon>
        <taxon>asterids</taxon>
        <taxon>lamiids</taxon>
        <taxon>Solanales</taxon>
        <taxon>Solanaceae</taxon>
        <taxon>Solanoideae</taxon>
        <taxon>Datureae</taxon>
        <taxon>Datura</taxon>
    </lineage>
</organism>
<gene>
    <name evidence="1" type="ORF">HAX54_013817</name>
</gene>
<name>A0ABS8TNR8_DATST</name>
<sequence length="119" mass="13256">MLIALTTKNKVGFIDETFPKSVPETVLGKTWSRANNMLLVFRDFDWATCSDSLRSVSDFISLDGSPISGKSKKQASLSLSSVEAEISLDASHHSRSYLAYFPVRLSLYLIFSPNTSLFR</sequence>